<keyword evidence="12" id="KW-1185">Reference proteome</keyword>
<evidence type="ECO:0000256" key="9">
    <source>
        <dbReference type="SAM" id="MobiDB-lite"/>
    </source>
</evidence>
<dbReference type="Gene3D" id="1.10.3720.10">
    <property type="entry name" value="MetI-like"/>
    <property type="match status" value="1"/>
</dbReference>
<evidence type="ECO:0000256" key="5">
    <source>
        <dbReference type="ARBA" id="ARBA00022970"/>
    </source>
</evidence>
<organism evidence="11 12">
    <name type="scientific">Jatrophihabitans cynanchi</name>
    <dbReference type="NCBI Taxonomy" id="2944128"/>
    <lineage>
        <taxon>Bacteria</taxon>
        <taxon>Bacillati</taxon>
        <taxon>Actinomycetota</taxon>
        <taxon>Actinomycetes</taxon>
        <taxon>Jatrophihabitantales</taxon>
        <taxon>Jatrophihabitantaceae</taxon>
        <taxon>Jatrophihabitans</taxon>
    </lineage>
</organism>
<keyword evidence="4 8" id="KW-0812">Transmembrane</keyword>
<dbReference type="RefSeq" id="WP_269445500.1">
    <property type="nucleotide sequence ID" value="NZ_CP097463.1"/>
</dbReference>
<evidence type="ECO:0000313" key="12">
    <source>
        <dbReference type="Proteomes" id="UP001164693"/>
    </source>
</evidence>
<keyword evidence="6 8" id="KW-1133">Transmembrane helix</keyword>
<feature type="transmembrane region" description="Helical" evidence="8">
    <location>
        <begin position="147"/>
        <end position="167"/>
    </location>
</feature>
<evidence type="ECO:0000259" key="10">
    <source>
        <dbReference type="PROSITE" id="PS50928"/>
    </source>
</evidence>
<keyword evidence="3" id="KW-1003">Cell membrane</keyword>
<keyword evidence="7 8" id="KW-0472">Membrane</keyword>
<evidence type="ECO:0000256" key="4">
    <source>
        <dbReference type="ARBA" id="ARBA00022692"/>
    </source>
</evidence>
<dbReference type="PROSITE" id="PS50928">
    <property type="entry name" value="ABC_TM1"/>
    <property type="match status" value="1"/>
</dbReference>
<reference evidence="11" key="1">
    <citation type="submission" date="2022-05" db="EMBL/GenBank/DDBJ databases">
        <title>Jatrophihabitans sp. SB3-54 whole genome sequence.</title>
        <authorList>
            <person name="Suh M.K."/>
            <person name="Eom M.K."/>
            <person name="Kim J.S."/>
            <person name="Kim H.S."/>
            <person name="Do H.E."/>
            <person name="Shin Y.K."/>
            <person name="Lee J.-S."/>
        </authorList>
    </citation>
    <scope>NUCLEOTIDE SEQUENCE</scope>
    <source>
        <strain evidence="11">SB3-54</strain>
    </source>
</reference>
<dbReference type="NCBIfam" id="TIGR01726">
    <property type="entry name" value="HEQRo_perm_3TM"/>
    <property type="match status" value="1"/>
</dbReference>
<dbReference type="InterPro" id="IPR035906">
    <property type="entry name" value="MetI-like_sf"/>
</dbReference>
<feature type="transmembrane region" description="Helical" evidence="8">
    <location>
        <begin position="21"/>
        <end position="42"/>
    </location>
</feature>
<name>A0ABY7K293_9ACTN</name>
<dbReference type="InterPro" id="IPR043429">
    <property type="entry name" value="ArtM/GltK/GlnP/TcyL/YhdX-like"/>
</dbReference>
<evidence type="ECO:0000313" key="11">
    <source>
        <dbReference type="EMBL" id="WAX58961.1"/>
    </source>
</evidence>
<gene>
    <name evidence="11" type="ORF">M6B22_09430</name>
</gene>
<dbReference type="Pfam" id="PF00528">
    <property type="entry name" value="BPD_transp_1"/>
    <property type="match status" value="1"/>
</dbReference>
<evidence type="ECO:0000256" key="3">
    <source>
        <dbReference type="ARBA" id="ARBA00022475"/>
    </source>
</evidence>
<dbReference type="PANTHER" id="PTHR30614:SF0">
    <property type="entry name" value="L-CYSTINE TRANSPORT SYSTEM PERMEASE PROTEIN TCYL"/>
    <property type="match status" value="1"/>
</dbReference>
<evidence type="ECO:0000256" key="8">
    <source>
        <dbReference type="RuleBase" id="RU363032"/>
    </source>
</evidence>
<proteinExistence type="inferred from homology"/>
<keyword evidence="2 8" id="KW-0813">Transport</keyword>
<accession>A0ABY7K293</accession>
<protein>
    <submittedName>
        <fullName evidence="11">Amino acid ABC transporter permease</fullName>
    </submittedName>
</protein>
<sequence>MSDTTTKRRSFVDRLTSSRNPVHIIWSVLILIIVVATINSVARNKGFEWGTVGDYFFSSPILHGLVRTLELTALGALVGFVGGTILAVMRLSGGAIASGVSQLYVWFFRGTPLLVQIIFWFNLGALYRTISFGVPWGPTFWHADSNSLITPFTAAILGLGLNAAAYMSEIVRAGIQSIHHGQSEAAYALGLTKVQTLFSILLPQAMRLIVPPASNEVISMLKYSSLVSVIAVPELLYSAQIIYSRTFETIPLLVVASLWYLIVTTVLTIAQHFIEKHFAKGIRVNARARSRTADPNSGVAIEPGAEPLTFAGTGDMR</sequence>
<evidence type="ECO:0000256" key="6">
    <source>
        <dbReference type="ARBA" id="ARBA00022989"/>
    </source>
</evidence>
<evidence type="ECO:0000256" key="1">
    <source>
        <dbReference type="ARBA" id="ARBA00004651"/>
    </source>
</evidence>
<comment type="similarity">
    <text evidence="8">Belongs to the binding-protein-dependent transport system permease family.</text>
</comment>
<comment type="subcellular location">
    <subcellularLocation>
        <location evidence="1 8">Cell membrane</location>
        <topology evidence="1 8">Multi-pass membrane protein</topology>
    </subcellularLocation>
</comment>
<feature type="transmembrane region" description="Helical" evidence="8">
    <location>
        <begin position="103"/>
        <end position="127"/>
    </location>
</feature>
<feature type="region of interest" description="Disordered" evidence="9">
    <location>
        <begin position="294"/>
        <end position="317"/>
    </location>
</feature>
<keyword evidence="5" id="KW-0029">Amino-acid transport</keyword>
<dbReference type="PANTHER" id="PTHR30614">
    <property type="entry name" value="MEMBRANE COMPONENT OF AMINO ACID ABC TRANSPORTER"/>
    <property type="match status" value="1"/>
</dbReference>
<dbReference type="SUPFAM" id="SSF161098">
    <property type="entry name" value="MetI-like"/>
    <property type="match status" value="1"/>
</dbReference>
<dbReference type="InterPro" id="IPR010065">
    <property type="entry name" value="AA_ABC_transptr_permease_3TM"/>
</dbReference>
<feature type="domain" description="ABC transmembrane type-1" evidence="10">
    <location>
        <begin position="65"/>
        <end position="271"/>
    </location>
</feature>
<evidence type="ECO:0000256" key="7">
    <source>
        <dbReference type="ARBA" id="ARBA00023136"/>
    </source>
</evidence>
<feature type="transmembrane region" description="Helical" evidence="8">
    <location>
        <begin position="71"/>
        <end position="91"/>
    </location>
</feature>
<feature type="transmembrane region" description="Helical" evidence="8">
    <location>
        <begin position="249"/>
        <end position="270"/>
    </location>
</feature>
<dbReference type="CDD" id="cd06261">
    <property type="entry name" value="TM_PBP2"/>
    <property type="match status" value="1"/>
</dbReference>
<dbReference type="EMBL" id="CP097463">
    <property type="protein sequence ID" value="WAX58961.1"/>
    <property type="molecule type" value="Genomic_DNA"/>
</dbReference>
<dbReference type="InterPro" id="IPR000515">
    <property type="entry name" value="MetI-like"/>
</dbReference>
<dbReference type="Proteomes" id="UP001164693">
    <property type="component" value="Chromosome"/>
</dbReference>
<evidence type="ECO:0000256" key="2">
    <source>
        <dbReference type="ARBA" id="ARBA00022448"/>
    </source>
</evidence>